<feature type="signal peptide" evidence="1">
    <location>
        <begin position="1"/>
        <end position="18"/>
    </location>
</feature>
<dbReference type="InterPro" id="IPR007293">
    <property type="entry name" value="FlgP"/>
</dbReference>
<name>A0A3L8Q1V9_9GAMM</name>
<keyword evidence="3" id="KW-0969">Cilium</keyword>
<dbReference type="AlphaFoldDB" id="A0A3L8Q1V9"/>
<feature type="domain" description="Lipoprotein LPP20-like" evidence="2">
    <location>
        <begin position="48"/>
        <end position="119"/>
    </location>
</feature>
<evidence type="ECO:0000313" key="4">
    <source>
        <dbReference type="Proteomes" id="UP000281474"/>
    </source>
</evidence>
<protein>
    <submittedName>
        <fullName evidence="3">Flagellar biosynthesis protein FlgP</fullName>
    </submittedName>
</protein>
<evidence type="ECO:0000256" key="1">
    <source>
        <dbReference type="SAM" id="SignalP"/>
    </source>
</evidence>
<evidence type="ECO:0000259" key="2">
    <source>
        <dbReference type="Pfam" id="PF02169"/>
    </source>
</evidence>
<dbReference type="PROSITE" id="PS51257">
    <property type="entry name" value="PROKAR_LIPOPROTEIN"/>
    <property type="match status" value="1"/>
</dbReference>
<organism evidence="3 4">
    <name type="scientific">Parashewanella curva</name>
    <dbReference type="NCBI Taxonomy" id="2338552"/>
    <lineage>
        <taxon>Bacteria</taxon>
        <taxon>Pseudomonadati</taxon>
        <taxon>Pseudomonadota</taxon>
        <taxon>Gammaproteobacteria</taxon>
        <taxon>Alteromonadales</taxon>
        <taxon>Shewanellaceae</taxon>
        <taxon>Parashewanella</taxon>
    </lineage>
</organism>
<dbReference type="RefSeq" id="WP_121836984.1">
    <property type="nucleotide sequence ID" value="NZ_ML014753.1"/>
</dbReference>
<sequence length="148" mass="16940">MKKLVVLFALLLSACASSERYVQWETEKPEHFPKLIAIGYAPLSEQPGKTKSKRVLMAMQASKVAAYRELAEQVYGQQITAQTTVKDWTTESEAISSSVTGVIRGAKVVKTYVAGDFYVTELELDYHRVWELYQHRNKTQRVKRVTYF</sequence>
<keyword evidence="4" id="KW-1185">Reference proteome</keyword>
<keyword evidence="3" id="KW-0966">Cell projection</keyword>
<keyword evidence="1" id="KW-0732">Signal</keyword>
<accession>A0A3L8Q1V9</accession>
<reference evidence="3 4" key="1">
    <citation type="submission" date="2018-09" db="EMBL/GenBank/DDBJ databases">
        <title>Phylogeny of the Shewanellaceae, and recommendation for two new genera, Pseudoshewanella and Parashewanella.</title>
        <authorList>
            <person name="Wang G."/>
        </authorList>
    </citation>
    <scope>NUCLEOTIDE SEQUENCE [LARGE SCALE GENOMIC DNA]</scope>
    <source>
        <strain evidence="3 4">C51</strain>
    </source>
</reference>
<comment type="caution">
    <text evidence="3">The sequence shown here is derived from an EMBL/GenBank/DDBJ whole genome shotgun (WGS) entry which is preliminary data.</text>
</comment>
<gene>
    <name evidence="3" type="ORF">D5018_00250</name>
</gene>
<keyword evidence="3" id="KW-0282">Flagellum</keyword>
<dbReference type="Pfam" id="PF02169">
    <property type="entry name" value="LPP20"/>
    <property type="match status" value="1"/>
</dbReference>
<dbReference type="EMBL" id="QZEI01000001">
    <property type="protein sequence ID" value="RLV61585.1"/>
    <property type="molecule type" value="Genomic_DNA"/>
</dbReference>
<dbReference type="InterPro" id="IPR024952">
    <property type="entry name" value="LPP20-like_dom"/>
</dbReference>
<dbReference type="Proteomes" id="UP000281474">
    <property type="component" value="Unassembled WGS sequence"/>
</dbReference>
<proteinExistence type="predicted"/>
<evidence type="ECO:0000313" key="3">
    <source>
        <dbReference type="EMBL" id="RLV61585.1"/>
    </source>
</evidence>
<feature type="chain" id="PRO_5018047706" evidence="1">
    <location>
        <begin position="19"/>
        <end position="148"/>
    </location>
</feature>
<dbReference type="OrthoDB" id="7348506at2"/>
<dbReference type="PIRSF" id="PIRSF028687">
    <property type="entry name" value="UCP028687"/>
    <property type="match status" value="1"/>
</dbReference>